<gene>
    <name evidence="9" type="ORF">GWK48_10665</name>
</gene>
<dbReference type="FunFam" id="1.20.1720.10:FF:000021">
    <property type="entry name" value="Drug resistance transporter, EmrB/QacA subfamily"/>
    <property type="match status" value="1"/>
</dbReference>
<feature type="transmembrane region" description="Helical" evidence="7">
    <location>
        <begin position="322"/>
        <end position="341"/>
    </location>
</feature>
<dbReference type="Pfam" id="PF07690">
    <property type="entry name" value="MFS_1"/>
    <property type="match status" value="1"/>
</dbReference>
<dbReference type="InterPro" id="IPR011701">
    <property type="entry name" value="MFS"/>
</dbReference>
<sequence length="478" mass="50873">MNRTIILLVLVLGTLMAAVDSTIVLLALPQITQDLHADLFTSIWVLLAYLLVSAIFSTQMGRVGDIFGRARMFNLGFAIFTVASALCGLSDSVYVLILFRVIQGVGGAMMSANSGAIVADHFPPNLMGRAYGFTSLGWNIGALLGIVLGGSLTTFFGWQYIFYINVPIGIVALVLGIKNIKDVNKVPRKLDITGSLTLGVGLTLISYSSISMASAGSSLVSDVLLLLGLAFVGAFIFNETRVENPMIDLRAFKYRLLAYSLTANFMQGIGGMAITFLLIMYLQGVRGLSPLDASLVLLPGYVIASFLAPYMGRLTDRHGSRWLSTIGIGVIMLSVLLYYLILTPDTPYYLILLVAGVNGVGSGMFWPSNTSAIMSSAPKGYFGSISGLSRTLGGVGIILSYVVSLSVAAAAIPKSVAFEIFLGTSKLDGGLSSVFVTGLHLAFLISAVILGLGTVFSFMRGKDVRTGKMEELERPGQK</sequence>
<feature type="transmembrane region" description="Helical" evidence="7">
    <location>
        <begin position="192"/>
        <end position="213"/>
    </location>
</feature>
<evidence type="ECO:0000256" key="5">
    <source>
        <dbReference type="ARBA" id="ARBA00022989"/>
    </source>
</evidence>
<dbReference type="PANTHER" id="PTHR42718:SF9">
    <property type="entry name" value="MAJOR FACILITATOR SUPERFAMILY MULTIDRUG TRANSPORTER MFSC"/>
    <property type="match status" value="1"/>
</dbReference>
<feature type="transmembrane region" description="Helical" evidence="7">
    <location>
        <begin position="347"/>
        <end position="366"/>
    </location>
</feature>
<protein>
    <submittedName>
        <fullName evidence="9">MFS transporter</fullName>
    </submittedName>
</protein>
<dbReference type="EMBL" id="CP049074">
    <property type="protein sequence ID" value="QKR00788.1"/>
    <property type="molecule type" value="Genomic_DNA"/>
</dbReference>
<feature type="domain" description="Major facilitator superfamily (MFS) profile" evidence="8">
    <location>
        <begin position="6"/>
        <end position="465"/>
    </location>
</feature>
<feature type="transmembrane region" description="Helical" evidence="7">
    <location>
        <begin position="387"/>
        <end position="412"/>
    </location>
</feature>
<dbReference type="GO" id="GO:0022857">
    <property type="term" value="F:transmembrane transporter activity"/>
    <property type="evidence" value="ECO:0007669"/>
    <property type="project" value="InterPro"/>
</dbReference>
<dbReference type="Gene3D" id="1.20.1250.20">
    <property type="entry name" value="MFS general substrate transporter like domains"/>
    <property type="match status" value="1"/>
</dbReference>
<dbReference type="GeneID" id="55642410"/>
<evidence type="ECO:0000313" key="10">
    <source>
        <dbReference type="Proteomes" id="UP000509301"/>
    </source>
</evidence>
<feature type="transmembrane region" description="Helical" evidence="7">
    <location>
        <begin position="219"/>
        <end position="237"/>
    </location>
</feature>
<feature type="transmembrane region" description="Helical" evidence="7">
    <location>
        <begin position="72"/>
        <end position="91"/>
    </location>
</feature>
<dbReference type="InterPro" id="IPR036259">
    <property type="entry name" value="MFS_trans_sf"/>
</dbReference>
<keyword evidence="2" id="KW-0813">Transport</keyword>
<feature type="transmembrane region" description="Helical" evidence="7">
    <location>
        <begin position="293"/>
        <end position="310"/>
    </location>
</feature>
<feature type="transmembrane region" description="Helical" evidence="7">
    <location>
        <begin position="41"/>
        <end position="60"/>
    </location>
</feature>
<evidence type="ECO:0000256" key="7">
    <source>
        <dbReference type="SAM" id="Phobius"/>
    </source>
</evidence>
<dbReference type="SUPFAM" id="SSF103473">
    <property type="entry name" value="MFS general substrate transporter"/>
    <property type="match status" value="1"/>
</dbReference>
<evidence type="ECO:0000313" key="9">
    <source>
        <dbReference type="EMBL" id="QKR00788.1"/>
    </source>
</evidence>
<keyword evidence="10" id="KW-1185">Reference proteome</keyword>
<organism evidence="9 10">
    <name type="scientific">Metallosphaera tengchongensis</name>
    <dbReference type="NCBI Taxonomy" id="1532350"/>
    <lineage>
        <taxon>Archaea</taxon>
        <taxon>Thermoproteota</taxon>
        <taxon>Thermoprotei</taxon>
        <taxon>Sulfolobales</taxon>
        <taxon>Sulfolobaceae</taxon>
        <taxon>Metallosphaera</taxon>
    </lineage>
</organism>
<keyword evidence="5 7" id="KW-1133">Transmembrane helix</keyword>
<dbReference type="InterPro" id="IPR020846">
    <property type="entry name" value="MFS_dom"/>
</dbReference>
<evidence type="ECO:0000256" key="6">
    <source>
        <dbReference type="ARBA" id="ARBA00023136"/>
    </source>
</evidence>
<feature type="transmembrane region" description="Helical" evidence="7">
    <location>
        <begin position="160"/>
        <end position="180"/>
    </location>
</feature>
<evidence type="ECO:0000256" key="3">
    <source>
        <dbReference type="ARBA" id="ARBA00022475"/>
    </source>
</evidence>
<feature type="transmembrane region" description="Helical" evidence="7">
    <location>
        <begin position="130"/>
        <end position="148"/>
    </location>
</feature>
<accession>A0A6N0NZK4</accession>
<name>A0A6N0NZK4_9CREN</name>
<dbReference type="PANTHER" id="PTHR42718">
    <property type="entry name" value="MAJOR FACILITATOR SUPERFAMILY MULTIDRUG TRANSPORTER MFSC"/>
    <property type="match status" value="1"/>
</dbReference>
<dbReference type="AlphaFoldDB" id="A0A6N0NZK4"/>
<evidence type="ECO:0000259" key="8">
    <source>
        <dbReference type="PROSITE" id="PS50850"/>
    </source>
</evidence>
<dbReference type="Proteomes" id="UP000509301">
    <property type="component" value="Chromosome"/>
</dbReference>
<evidence type="ECO:0000256" key="4">
    <source>
        <dbReference type="ARBA" id="ARBA00022692"/>
    </source>
</evidence>
<dbReference type="CDD" id="cd17321">
    <property type="entry name" value="MFS_MMR_MDR_like"/>
    <property type="match status" value="1"/>
</dbReference>
<evidence type="ECO:0000256" key="1">
    <source>
        <dbReference type="ARBA" id="ARBA00004651"/>
    </source>
</evidence>
<proteinExistence type="predicted"/>
<dbReference type="FunFam" id="1.20.1250.20:FF:000503">
    <property type="entry name" value="Drug resistance transporter, EmrB/QacA subfamily"/>
    <property type="match status" value="1"/>
</dbReference>
<reference evidence="9 10" key="1">
    <citation type="submission" date="2020-02" db="EMBL/GenBank/DDBJ databases">
        <title>Comparative genome analysis reveals the metabolism and evolution of the thermophilic archaeal genus Metallosphaera.</title>
        <authorList>
            <person name="Jiang C."/>
        </authorList>
    </citation>
    <scope>NUCLEOTIDE SEQUENCE [LARGE SCALE GENOMIC DNA]</scope>
    <source>
        <strain evidence="9 10">Ric-A</strain>
    </source>
</reference>
<dbReference type="RefSeq" id="WP_174632144.1">
    <property type="nucleotide sequence ID" value="NZ_CP049074.1"/>
</dbReference>
<evidence type="ECO:0000256" key="2">
    <source>
        <dbReference type="ARBA" id="ARBA00022448"/>
    </source>
</evidence>
<comment type="subcellular location">
    <subcellularLocation>
        <location evidence="1">Cell membrane</location>
        <topology evidence="1">Multi-pass membrane protein</topology>
    </subcellularLocation>
</comment>
<feature type="transmembrane region" description="Helical" evidence="7">
    <location>
        <begin position="432"/>
        <end position="459"/>
    </location>
</feature>
<dbReference type="KEGG" id="mten:GWK48_10665"/>
<dbReference type="GO" id="GO:0005886">
    <property type="term" value="C:plasma membrane"/>
    <property type="evidence" value="ECO:0007669"/>
    <property type="project" value="UniProtKB-SubCell"/>
</dbReference>
<dbReference type="Gene3D" id="1.20.1720.10">
    <property type="entry name" value="Multidrug resistance protein D"/>
    <property type="match status" value="1"/>
</dbReference>
<keyword evidence="6 7" id="KW-0472">Membrane</keyword>
<dbReference type="OrthoDB" id="117970at2157"/>
<feature type="transmembrane region" description="Helical" evidence="7">
    <location>
        <begin position="257"/>
        <end position="281"/>
    </location>
</feature>
<keyword evidence="4 7" id="KW-0812">Transmembrane</keyword>
<dbReference type="PROSITE" id="PS50850">
    <property type="entry name" value="MFS"/>
    <property type="match status" value="1"/>
</dbReference>
<keyword evidence="3" id="KW-1003">Cell membrane</keyword>